<comment type="caution">
    <text evidence="1">The sequence shown here is derived from an EMBL/GenBank/DDBJ whole genome shotgun (WGS) entry which is preliminary data.</text>
</comment>
<proteinExistence type="predicted"/>
<reference evidence="1" key="1">
    <citation type="submission" date="2022-12" db="EMBL/GenBank/DDBJ databases">
        <title>Paracoccus sp. EF6 isolated from a lake water.</title>
        <authorList>
            <person name="Liu H."/>
        </authorList>
    </citation>
    <scope>NUCLEOTIDE SEQUENCE</scope>
    <source>
        <strain evidence="1">EF6</strain>
    </source>
</reference>
<gene>
    <name evidence="1" type="ORF">OU682_21290</name>
</gene>
<sequence length="57" mass="6267">MRGLFDAGAVAVMGNHELNAILFHRGLRADSKKNRDQNRSFVEAFGFATPEAMGQTD</sequence>
<dbReference type="RefSeq" id="WP_268944216.1">
    <property type="nucleotide sequence ID" value="NZ_JAPTYD010000070.1"/>
</dbReference>
<protein>
    <recommendedName>
        <fullName evidence="3">Calcineurin-like phosphoesterase domain-containing protein</fullName>
    </recommendedName>
</protein>
<evidence type="ECO:0000313" key="2">
    <source>
        <dbReference type="Proteomes" id="UP001149822"/>
    </source>
</evidence>
<name>A0ABT4JAN7_9RHOB</name>
<dbReference type="Proteomes" id="UP001149822">
    <property type="component" value="Unassembled WGS sequence"/>
</dbReference>
<organism evidence="1 2">
    <name type="scientific">Paracoccus benzoatiresistens</name>
    <dbReference type="NCBI Taxonomy" id="2997341"/>
    <lineage>
        <taxon>Bacteria</taxon>
        <taxon>Pseudomonadati</taxon>
        <taxon>Pseudomonadota</taxon>
        <taxon>Alphaproteobacteria</taxon>
        <taxon>Rhodobacterales</taxon>
        <taxon>Paracoccaceae</taxon>
        <taxon>Paracoccus</taxon>
    </lineage>
</organism>
<dbReference type="EMBL" id="JAPTYD010000070">
    <property type="protein sequence ID" value="MCZ0964120.1"/>
    <property type="molecule type" value="Genomic_DNA"/>
</dbReference>
<accession>A0ABT4JAN7</accession>
<evidence type="ECO:0008006" key="3">
    <source>
        <dbReference type="Google" id="ProtNLM"/>
    </source>
</evidence>
<keyword evidence="2" id="KW-1185">Reference proteome</keyword>
<evidence type="ECO:0000313" key="1">
    <source>
        <dbReference type="EMBL" id="MCZ0964120.1"/>
    </source>
</evidence>